<dbReference type="Proteomes" id="UP000585474">
    <property type="component" value="Unassembled WGS sequence"/>
</dbReference>
<accession>A0A7J0E987</accession>
<sequence>MRWRVEGMRIQAEISIPRNYHPVENSLLQLIQIINTNIPNTRVKLSSCRSIRPSIGSSQ</sequence>
<gene>
    <name evidence="1" type="ORF">Acr_02g0012830</name>
</gene>
<protein>
    <submittedName>
        <fullName evidence="1">Uncharacterized protein</fullName>
    </submittedName>
</protein>
<organism evidence="1 2">
    <name type="scientific">Actinidia rufa</name>
    <dbReference type="NCBI Taxonomy" id="165716"/>
    <lineage>
        <taxon>Eukaryota</taxon>
        <taxon>Viridiplantae</taxon>
        <taxon>Streptophyta</taxon>
        <taxon>Embryophyta</taxon>
        <taxon>Tracheophyta</taxon>
        <taxon>Spermatophyta</taxon>
        <taxon>Magnoliopsida</taxon>
        <taxon>eudicotyledons</taxon>
        <taxon>Gunneridae</taxon>
        <taxon>Pentapetalae</taxon>
        <taxon>asterids</taxon>
        <taxon>Ericales</taxon>
        <taxon>Actinidiaceae</taxon>
        <taxon>Actinidia</taxon>
    </lineage>
</organism>
<evidence type="ECO:0000313" key="2">
    <source>
        <dbReference type="Proteomes" id="UP000585474"/>
    </source>
</evidence>
<dbReference type="AlphaFoldDB" id="A0A7J0E987"/>
<evidence type="ECO:0000313" key="1">
    <source>
        <dbReference type="EMBL" id="GFY83043.1"/>
    </source>
</evidence>
<comment type="caution">
    <text evidence="1">The sequence shown here is derived from an EMBL/GenBank/DDBJ whole genome shotgun (WGS) entry which is preliminary data.</text>
</comment>
<dbReference type="EMBL" id="BJWL01000002">
    <property type="protein sequence ID" value="GFY83043.1"/>
    <property type="molecule type" value="Genomic_DNA"/>
</dbReference>
<reference evidence="1 2" key="1">
    <citation type="submission" date="2019-07" db="EMBL/GenBank/DDBJ databases">
        <title>De Novo Assembly of kiwifruit Actinidia rufa.</title>
        <authorList>
            <person name="Sugita-Konishi S."/>
            <person name="Sato K."/>
            <person name="Mori E."/>
            <person name="Abe Y."/>
            <person name="Kisaki G."/>
            <person name="Hamano K."/>
            <person name="Suezawa K."/>
            <person name="Otani M."/>
            <person name="Fukuda T."/>
            <person name="Manabe T."/>
            <person name="Gomi K."/>
            <person name="Tabuchi M."/>
            <person name="Akimitsu K."/>
            <person name="Kataoka I."/>
        </authorList>
    </citation>
    <scope>NUCLEOTIDE SEQUENCE [LARGE SCALE GENOMIC DNA]</scope>
    <source>
        <strain evidence="2">cv. Fuchu</strain>
    </source>
</reference>
<name>A0A7J0E987_9ERIC</name>
<proteinExistence type="predicted"/>
<keyword evidence="2" id="KW-1185">Reference proteome</keyword>